<organism evidence="3 4">
    <name type="scientific">Isobaculum melis</name>
    <dbReference type="NCBI Taxonomy" id="142588"/>
    <lineage>
        <taxon>Bacteria</taxon>
        <taxon>Bacillati</taxon>
        <taxon>Bacillota</taxon>
        <taxon>Bacilli</taxon>
        <taxon>Lactobacillales</taxon>
        <taxon>Carnobacteriaceae</taxon>
        <taxon>Isobaculum</taxon>
    </lineage>
</organism>
<name>A0A1H9Q319_9LACT</name>
<keyword evidence="1" id="KW-0472">Membrane</keyword>
<evidence type="ECO:0000313" key="3">
    <source>
        <dbReference type="EMBL" id="SER54808.1"/>
    </source>
</evidence>
<dbReference type="AlphaFoldDB" id="A0A1H9Q319"/>
<feature type="transmembrane region" description="Helical" evidence="1">
    <location>
        <begin position="106"/>
        <end position="125"/>
    </location>
</feature>
<gene>
    <name evidence="3" type="ORF">SAMN04488559_101316</name>
</gene>
<protein>
    <submittedName>
        <fullName evidence="3">PAP2 superfamily protein</fullName>
    </submittedName>
</protein>
<feature type="transmembrane region" description="Helical" evidence="1">
    <location>
        <begin position="137"/>
        <end position="156"/>
    </location>
</feature>
<keyword evidence="1" id="KW-1133">Transmembrane helix</keyword>
<feature type="transmembrane region" description="Helical" evidence="1">
    <location>
        <begin position="45"/>
        <end position="64"/>
    </location>
</feature>
<dbReference type="RefSeq" id="WP_092649563.1">
    <property type="nucleotide sequence ID" value="NZ_FOHA01000001.1"/>
</dbReference>
<dbReference type="InterPro" id="IPR000326">
    <property type="entry name" value="PAP2/HPO"/>
</dbReference>
<keyword evidence="1" id="KW-0812">Transmembrane</keyword>
<dbReference type="SMART" id="SM00014">
    <property type="entry name" value="acidPPc"/>
    <property type="match status" value="1"/>
</dbReference>
<reference evidence="3 4" key="1">
    <citation type="submission" date="2016-10" db="EMBL/GenBank/DDBJ databases">
        <authorList>
            <person name="de Groot N.N."/>
        </authorList>
    </citation>
    <scope>NUCLEOTIDE SEQUENCE [LARGE SCALE GENOMIC DNA]</scope>
    <source>
        <strain evidence="3 4">DSM 13760</strain>
    </source>
</reference>
<dbReference type="Pfam" id="PF01569">
    <property type="entry name" value="PAP2"/>
    <property type="match status" value="1"/>
</dbReference>
<dbReference type="InterPro" id="IPR036938">
    <property type="entry name" value="PAP2/HPO_sf"/>
</dbReference>
<feature type="transmembrane region" description="Helical" evidence="1">
    <location>
        <begin position="70"/>
        <end position="94"/>
    </location>
</feature>
<keyword evidence="4" id="KW-1185">Reference proteome</keyword>
<dbReference type="OrthoDB" id="1653251at2"/>
<dbReference type="Proteomes" id="UP000198948">
    <property type="component" value="Unassembled WGS sequence"/>
</dbReference>
<dbReference type="Gene3D" id="1.20.144.10">
    <property type="entry name" value="Phosphatidic acid phosphatase type 2/haloperoxidase"/>
    <property type="match status" value="1"/>
</dbReference>
<feature type="domain" description="Phosphatidic acid phosphatase type 2/haloperoxidase" evidence="2">
    <location>
        <begin position="135"/>
        <end position="261"/>
    </location>
</feature>
<evidence type="ECO:0000313" key="4">
    <source>
        <dbReference type="Proteomes" id="UP000198948"/>
    </source>
</evidence>
<evidence type="ECO:0000259" key="2">
    <source>
        <dbReference type="SMART" id="SM00014"/>
    </source>
</evidence>
<evidence type="ECO:0000256" key="1">
    <source>
        <dbReference type="SAM" id="Phobius"/>
    </source>
</evidence>
<feature type="transmembrane region" description="Helical" evidence="1">
    <location>
        <begin position="6"/>
        <end position="24"/>
    </location>
</feature>
<proteinExistence type="predicted"/>
<dbReference type="CDD" id="cd01610">
    <property type="entry name" value="PAP2_like"/>
    <property type="match status" value="1"/>
</dbReference>
<feature type="transmembrane region" description="Helical" evidence="1">
    <location>
        <begin position="242"/>
        <end position="260"/>
    </location>
</feature>
<sequence length="274" mass="30821">MKKGNIIFIVGVVLLLLVCTFYDLQISMTLFNNQSIYGKFFEAAGELPMTYIGCFSAAALFLTMKNTGRWTFYLGKIGFVLLVLFFSLTSIIMINTHLPLSIGLKIGLLILTSLVFYLLAKAVPAKHYLALKQAAKVGLILAVLAILVVTILKMFWGRMRFREMTDPIHQFTRWYLPQGWTINNELMSFPSGHAANSSVILWLSLLPTFVSRLAGKERLLEGLAAVWIVLVMVSRVVMGAHFATDVTVGMLLSISLFFWLKKRFITKNNQLNVL</sequence>
<accession>A0A1H9Q319</accession>
<dbReference type="EMBL" id="FOHA01000001">
    <property type="protein sequence ID" value="SER54808.1"/>
    <property type="molecule type" value="Genomic_DNA"/>
</dbReference>
<dbReference type="SUPFAM" id="SSF48317">
    <property type="entry name" value="Acid phosphatase/Vanadium-dependent haloperoxidase"/>
    <property type="match status" value="1"/>
</dbReference>
<dbReference type="STRING" id="142588.SAMN04488559_101316"/>
<dbReference type="PANTHER" id="PTHR14969:SF13">
    <property type="entry name" value="AT30094P"/>
    <property type="match status" value="1"/>
</dbReference>
<dbReference type="PANTHER" id="PTHR14969">
    <property type="entry name" value="SPHINGOSINE-1-PHOSPHATE PHOSPHOHYDROLASE"/>
    <property type="match status" value="1"/>
</dbReference>